<dbReference type="AlphaFoldDB" id="A0A7S7NT43"/>
<dbReference type="InterPro" id="IPR007197">
    <property type="entry name" value="rSAM"/>
</dbReference>
<dbReference type="EMBL" id="CP063849">
    <property type="protein sequence ID" value="QOY89216.1"/>
    <property type="molecule type" value="Genomic_DNA"/>
</dbReference>
<dbReference type="PANTHER" id="PTHR43432:SF3">
    <property type="entry name" value="SLR0285 PROTEIN"/>
    <property type="match status" value="1"/>
</dbReference>
<gene>
    <name evidence="5" type="ORF">IRI77_04455</name>
</gene>
<evidence type="ECO:0000256" key="3">
    <source>
        <dbReference type="ARBA" id="ARBA00023014"/>
    </source>
</evidence>
<proteinExistence type="predicted"/>
<evidence type="ECO:0000313" key="5">
    <source>
        <dbReference type="EMBL" id="QOY89216.1"/>
    </source>
</evidence>
<dbReference type="KEGG" id="pfer:IRI77_04455"/>
<dbReference type="SFLD" id="SFLDG01084">
    <property type="entry name" value="Uncharacterised_Radical_SAM_Su"/>
    <property type="match status" value="1"/>
</dbReference>
<protein>
    <submittedName>
        <fullName evidence="5">Radical SAM protein</fullName>
    </submittedName>
</protein>
<dbReference type="GO" id="GO:0046872">
    <property type="term" value="F:metal ion binding"/>
    <property type="evidence" value="ECO:0007669"/>
    <property type="project" value="UniProtKB-KW"/>
</dbReference>
<dbReference type="Gene3D" id="3.80.30.30">
    <property type="match status" value="1"/>
</dbReference>
<dbReference type="RefSeq" id="WP_194450878.1">
    <property type="nucleotide sequence ID" value="NZ_CP063849.1"/>
</dbReference>
<dbReference type="PANTHER" id="PTHR43432">
    <property type="entry name" value="SLR0285 PROTEIN"/>
    <property type="match status" value="1"/>
</dbReference>
<organism evidence="5 6">
    <name type="scientific">Paludibaculum fermentans</name>
    <dbReference type="NCBI Taxonomy" id="1473598"/>
    <lineage>
        <taxon>Bacteria</taxon>
        <taxon>Pseudomonadati</taxon>
        <taxon>Acidobacteriota</taxon>
        <taxon>Terriglobia</taxon>
        <taxon>Bryobacterales</taxon>
        <taxon>Bryobacteraceae</taxon>
        <taxon>Paludibaculum</taxon>
    </lineage>
</organism>
<keyword evidence="6" id="KW-1185">Reference proteome</keyword>
<dbReference type="GO" id="GO:0003824">
    <property type="term" value="F:catalytic activity"/>
    <property type="evidence" value="ECO:0007669"/>
    <property type="project" value="InterPro"/>
</dbReference>
<evidence type="ECO:0000313" key="6">
    <source>
        <dbReference type="Proteomes" id="UP000593892"/>
    </source>
</evidence>
<keyword evidence="3" id="KW-0411">Iron-sulfur</keyword>
<dbReference type="Proteomes" id="UP000593892">
    <property type="component" value="Chromosome"/>
</dbReference>
<dbReference type="SUPFAM" id="SSF102114">
    <property type="entry name" value="Radical SAM enzymes"/>
    <property type="match status" value="1"/>
</dbReference>
<evidence type="ECO:0000256" key="2">
    <source>
        <dbReference type="ARBA" id="ARBA00023004"/>
    </source>
</evidence>
<dbReference type="InterPro" id="IPR040086">
    <property type="entry name" value="MJ0683-like"/>
</dbReference>
<reference evidence="5 6" key="1">
    <citation type="submission" date="2020-10" db="EMBL/GenBank/DDBJ databases">
        <title>Complete genome sequence of Paludibaculum fermentans P105T, a facultatively anaerobic acidobacterium capable of dissimilatory Fe(III) reduction.</title>
        <authorList>
            <person name="Dedysh S.N."/>
            <person name="Beletsky A.V."/>
            <person name="Kulichevskaya I.S."/>
            <person name="Mardanov A.V."/>
            <person name="Ravin N.V."/>
        </authorList>
    </citation>
    <scope>NUCLEOTIDE SEQUENCE [LARGE SCALE GENOMIC DNA]</scope>
    <source>
        <strain evidence="5 6">P105</strain>
    </source>
</reference>
<dbReference type="Pfam" id="PF04055">
    <property type="entry name" value="Radical_SAM"/>
    <property type="match status" value="1"/>
</dbReference>
<dbReference type="SFLD" id="SFLDS00029">
    <property type="entry name" value="Radical_SAM"/>
    <property type="match status" value="1"/>
</dbReference>
<evidence type="ECO:0000256" key="1">
    <source>
        <dbReference type="ARBA" id="ARBA00022723"/>
    </source>
</evidence>
<feature type="domain" description="Radical SAM core" evidence="4">
    <location>
        <begin position="46"/>
        <end position="218"/>
    </location>
</feature>
<sequence length="341" mass="38827">MFSGIAKLARAGGQLEQKARVEYRELDTRHLLNRCTGERMPFEWTINPYRGCEFGCQYCYARYTHEFMEYREPMDFERKIFAKQFDLAGFTAELRTVRPDEWIAIGTATDPYQPAERRYGLTRKVLEVFARRQSFNIAITTKSDLVARDVDLLVKIARSNNVRVNMTVTTTDAALARLLEPMAPRPDLRLAALRLLSSQGIETSVFACPVMPAINDSKESLAAVAKAAVEAGAKNFGAQVVFLRDSARAVFVPFLERSFPHLARSYRDHFDKQATIRGAYPDRIKEILRELRAEYGLSARWPENAPKWQASFDFSTSEPADNSALVDISAPKYRQRERSSC</sequence>
<keyword evidence="1" id="KW-0479">Metal-binding</keyword>
<dbReference type="GO" id="GO:0051536">
    <property type="term" value="F:iron-sulfur cluster binding"/>
    <property type="evidence" value="ECO:0007669"/>
    <property type="project" value="UniProtKB-KW"/>
</dbReference>
<keyword evidence="2" id="KW-0408">Iron</keyword>
<accession>A0A7S7NT43</accession>
<name>A0A7S7NT43_PALFE</name>
<evidence type="ECO:0000259" key="4">
    <source>
        <dbReference type="Pfam" id="PF04055"/>
    </source>
</evidence>
<dbReference type="InterPro" id="IPR058240">
    <property type="entry name" value="rSAM_sf"/>
</dbReference>